<keyword evidence="1" id="KW-0732">Signal</keyword>
<evidence type="ECO:0000313" key="4">
    <source>
        <dbReference type="Proteomes" id="UP000326671"/>
    </source>
</evidence>
<comment type="caution">
    <text evidence="3">The sequence shown here is derived from an EMBL/GenBank/DDBJ whole genome shotgun (WGS) entry which is preliminary data.</text>
</comment>
<name>A0A5J5GZP2_9BACI</name>
<organism evidence="3 4">
    <name type="scientific">Niallia endozanthoxylica</name>
    <dbReference type="NCBI Taxonomy" id="2036016"/>
    <lineage>
        <taxon>Bacteria</taxon>
        <taxon>Bacillati</taxon>
        <taxon>Bacillota</taxon>
        <taxon>Bacilli</taxon>
        <taxon>Bacillales</taxon>
        <taxon>Bacillaceae</taxon>
        <taxon>Niallia</taxon>
    </lineage>
</organism>
<dbReference type="Gene3D" id="3.20.20.190">
    <property type="entry name" value="Phosphatidylinositol (PI) phosphodiesterase"/>
    <property type="match status" value="1"/>
</dbReference>
<dbReference type="GO" id="GO:0008081">
    <property type="term" value="F:phosphoric diester hydrolase activity"/>
    <property type="evidence" value="ECO:0007669"/>
    <property type="project" value="InterPro"/>
</dbReference>
<gene>
    <name evidence="3" type="ORF">F4V44_24550</name>
</gene>
<sequence>MNRKWRTLKKKTILSLSVPFVLATSLFAGAASAAPNDNWLKSSKTELSAHRGAQVAAPENTLEAITQAGLLGYGFVEIDVQRTKDGQYILMHDKTVDRTTTGTGEVKNLTLEEIQRFAIEDKAGNVTDYKVPTLEEVLDEAHKYKIGINFDGSKGDWHDKEFVDDIMEEAEEAKVLNHSFFVLSNDDIRNQFNEWYPEATVTFLGNALKNVDADIEELKQYDNAIYTTSIKNVDAETAKKIRKAGLKLHVYSVNTAETYAKAKSIHPRLIETDVIVP</sequence>
<accession>A0A5J5GZP2</accession>
<dbReference type="InterPro" id="IPR017946">
    <property type="entry name" value="PLC-like_Pdiesterase_TIM-brl"/>
</dbReference>
<dbReference type="PANTHER" id="PTHR46211">
    <property type="entry name" value="GLYCEROPHOSPHORYL DIESTER PHOSPHODIESTERASE"/>
    <property type="match status" value="1"/>
</dbReference>
<evidence type="ECO:0000313" key="3">
    <source>
        <dbReference type="EMBL" id="KAA9013836.1"/>
    </source>
</evidence>
<feature type="chain" id="PRO_5039202876" evidence="1">
    <location>
        <begin position="31"/>
        <end position="277"/>
    </location>
</feature>
<dbReference type="EMBL" id="VYKL01000048">
    <property type="protein sequence ID" value="KAA9013836.1"/>
    <property type="molecule type" value="Genomic_DNA"/>
</dbReference>
<dbReference type="PROSITE" id="PS51704">
    <property type="entry name" value="GP_PDE"/>
    <property type="match status" value="1"/>
</dbReference>
<evidence type="ECO:0000259" key="2">
    <source>
        <dbReference type="PROSITE" id="PS51704"/>
    </source>
</evidence>
<keyword evidence="4" id="KW-1185">Reference proteome</keyword>
<dbReference type="GO" id="GO:0006629">
    <property type="term" value="P:lipid metabolic process"/>
    <property type="evidence" value="ECO:0007669"/>
    <property type="project" value="InterPro"/>
</dbReference>
<dbReference type="PANTHER" id="PTHR46211:SF1">
    <property type="entry name" value="GLYCEROPHOSPHODIESTER PHOSPHODIESTERASE, CYTOPLASMIC"/>
    <property type="match status" value="1"/>
</dbReference>
<dbReference type="InterPro" id="IPR030395">
    <property type="entry name" value="GP_PDE_dom"/>
</dbReference>
<feature type="domain" description="GP-PDE" evidence="2">
    <location>
        <begin position="45"/>
        <end position="277"/>
    </location>
</feature>
<proteinExistence type="predicted"/>
<dbReference type="Proteomes" id="UP000326671">
    <property type="component" value="Unassembled WGS sequence"/>
</dbReference>
<dbReference type="SUPFAM" id="SSF51695">
    <property type="entry name" value="PLC-like phosphodiesterases"/>
    <property type="match status" value="1"/>
</dbReference>
<evidence type="ECO:0000256" key="1">
    <source>
        <dbReference type="SAM" id="SignalP"/>
    </source>
</evidence>
<dbReference type="AlphaFoldDB" id="A0A5J5GZP2"/>
<feature type="signal peptide" evidence="1">
    <location>
        <begin position="1"/>
        <end position="30"/>
    </location>
</feature>
<protein>
    <submittedName>
        <fullName evidence="3">Glycerophosphodiester phosphodiesterase family protein</fullName>
    </submittedName>
</protein>
<dbReference type="Pfam" id="PF03009">
    <property type="entry name" value="GDPD"/>
    <property type="match status" value="1"/>
</dbReference>
<dbReference type="CDD" id="cd08566">
    <property type="entry name" value="GDPD_AtGDE_like"/>
    <property type="match status" value="1"/>
</dbReference>
<dbReference type="OrthoDB" id="384721at2"/>
<reference evidence="3 4" key="1">
    <citation type="submission" date="2019-09" db="EMBL/GenBank/DDBJ databases">
        <title>Whole genome sequences of isolates from the Mars Exploration Rovers.</title>
        <authorList>
            <person name="Seuylemezian A."/>
            <person name="Vaishampayan P."/>
        </authorList>
    </citation>
    <scope>NUCLEOTIDE SEQUENCE [LARGE SCALE GENOMIC DNA]</scope>
    <source>
        <strain evidence="3 4">MER_TA_151</strain>
    </source>
</reference>